<dbReference type="GO" id="GO:0098552">
    <property type="term" value="C:side of membrane"/>
    <property type="evidence" value="ECO:0007669"/>
    <property type="project" value="UniProtKB-KW"/>
</dbReference>
<dbReference type="OrthoDB" id="407355at2759"/>
<name>A0A167TZP8_9AGAM</name>
<evidence type="ECO:0000256" key="7">
    <source>
        <dbReference type="ARBA" id="ARBA00023277"/>
    </source>
</evidence>
<evidence type="ECO:0000256" key="6">
    <source>
        <dbReference type="ARBA" id="ARBA00023136"/>
    </source>
</evidence>
<dbReference type="Proteomes" id="UP000076532">
    <property type="component" value="Unassembled WGS sequence"/>
</dbReference>
<dbReference type="GO" id="GO:0009272">
    <property type="term" value="P:fungal-type cell wall biogenesis"/>
    <property type="evidence" value="ECO:0007669"/>
    <property type="project" value="UniProtKB-ARBA"/>
</dbReference>
<proteinExistence type="predicted"/>
<keyword evidence="3" id="KW-1003">Cell membrane</keyword>
<evidence type="ECO:0000256" key="2">
    <source>
        <dbReference type="ARBA" id="ARBA00004609"/>
    </source>
</evidence>
<comment type="subcellular location">
    <subcellularLocation>
        <location evidence="2">Cell membrane</location>
        <topology evidence="2">Lipid-anchor</topology>
        <topology evidence="2">GPI-anchor</topology>
    </subcellularLocation>
</comment>
<keyword evidence="10" id="KW-0961">Cell wall biogenesis/degradation</keyword>
<dbReference type="PANTHER" id="PTHR10587">
    <property type="entry name" value="GLYCOSYL TRANSFERASE-RELATED"/>
    <property type="match status" value="1"/>
</dbReference>
<keyword evidence="4" id="KW-0336">GPI-anchor</keyword>
<dbReference type="PROSITE" id="PS51677">
    <property type="entry name" value="NODB"/>
    <property type="match status" value="1"/>
</dbReference>
<dbReference type="GO" id="GO:0005886">
    <property type="term" value="C:plasma membrane"/>
    <property type="evidence" value="ECO:0007669"/>
    <property type="project" value="UniProtKB-SubCell"/>
</dbReference>
<evidence type="ECO:0000313" key="16">
    <source>
        <dbReference type="Proteomes" id="UP000076532"/>
    </source>
</evidence>
<reference evidence="15 16" key="1">
    <citation type="journal article" date="2016" name="Mol. Biol. Evol.">
        <title>Comparative Genomics of Early-Diverging Mushroom-Forming Fungi Provides Insights into the Origins of Lignocellulose Decay Capabilities.</title>
        <authorList>
            <person name="Nagy L.G."/>
            <person name="Riley R."/>
            <person name="Tritt A."/>
            <person name="Adam C."/>
            <person name="Daum C."/>
            <person name="Floudas D."/>
            <person name="Sun H."/>
            <person name="Yadav J.S."/>
            <person name="Pangilinan J."/>
            <person name="Larsson K.H."/>
            <person name="Matsuura K."/>
            <person name="Barry K."/>
            <person name="Labutti K."/>
            <person name="Kuo R."/>
            <person name="Ohm R.A."/>
            <person name="Bhattacharya S.S."/>
            <person name="Shirouzu T."/>
            <person name="Yoshinaga Y."/>
            <person name="Martin F.M."/>
            <person name="Grigoriev I.V."/>
            <person name="Hibbett D.S."/>
        </authorList>
    </citation>
    <scope>NUCLEOTIDE SEQUENCE [LARGE SCALE GENOMIC DNA]</scope>
    <source>
        <strain evidence="15 16">CBS 109695</strain>
    </source>
</reference>
<dbReference type="GO" id="GO:0006032">
    <property type="term" value="P:chitin catabolic process"/>
    <property type="evidence" value="ECO:0007669"/>
    <property type="project" value="UniProtKB-KW"/>
</dbReference>
<feature type="domain" description="NodB homology" evidence="14">
    <location>
        <begin position="33"/>
        <end position="188"/>
    </location>
</feature>
<dbReference type="InterPro" id="IPR002509">
    <property type="entry name" value="NODB_dom"/>
</dbReference>
<dbReference type="SUPFAM" id="SSF88713">
    <property type="entry name" value="Glycoside hydrolase/deacetylase"/>
    <property type="match status" value="1"/>
</dbReference>
<keyword evidence="11" id="KW-0624">Polysaccharide degradation</keyword>
<evidence type="ECO:0000256" key="4">
    <source>
        <dbReference type="ARBA" id="ARBA00022622"/>
    </source>
</evidence>
<evidence type="ECO:0000256" key="9">
    <source>
        <dbReference type="ARBA" id="ARBA00023288"/>
    </source>
</evidence>
<dbReference type="GO" id="GO:0000272">
    <property type="term" value="P:polysaccharide catabolic process"/>
    <property type="evidence" value="ECO:0007669"/>
    <property type="project" value="UniProtKB-KW"/>
</dbReference>
<dbReference type="PANTHER" id="PTHR10587:SF98">
    <property type="entry name" value="CHITIN DEACETYLASE"/>
    <property type="match status" value="1"/>
</dbReference>
<sequence>MQYRARRFQRREPAVHERRPVLLVTWNGCMVPEPAGLKPDIMAVPESHAVYDFLKELNQTATVFYIGSNVQNWPLEAQRAIADGHEICAHTWIHPYMTAVDSEGTFAELYYAATRSYRIRTITGVTPSAGAHPTYETFDYNGPSVQVAVDQNYENLTARAKNGTFAAAGMIMLTHELTNLTMEAAVAY</sequence>
<evidence type="ECO:0000256" key="12">
    <source>
        <dbReference type="ARBA" id="ARBA00024056"/>
    </source>
</evidence>
<keyword evidence="6" id="KW-0472">Membrane</keyword>
<evidence type="ECO:0000256" key="1">
    <source>
        <dbReference type="ARBA" id="ARBA00001941"/>
    </source>
</evidence>
<dbReference type="InterPro" id="IPR050248">
    <property type="entry name" value="Polysacc_deacetylase_ArnD"/>
</dbReference>
<dbReference type="Gene3D" id="3.20.20.370">
    <property type="entry name" value="Glycoside hydrolase/deacetylase"/>
    <property type="match status" value="1"/>
</dbReference>
<keyword evidence="9" id="KW-0449">Lipoprotein</keyword>
<evidence type="ECO:0000256" key="5">
    <source>
        <dbReference type="ARBA" id="ARBA00023024"/>
    </source>
</evidence>
<keyword evidence="4" id="KW-0325">Glycoprotein</keyword>
<dbReference type="GO" id="GO:0004099">
    <property type="term" value="F:chitin deacetylase activity"/>
    <property type="evidence" value="ECO:0007669"/>
    <property type="project" value="UniProtKB-EC"/>
</dbReference>
<keyword evidence="7" id="KW-0119">Carbohydrate metabolism</keyword>
<dbReference type="InterPro" id="IPR011330">
    <property type="entry name" value="Glyco_hydro/deAcase_b/a-brl"/>
</dbReference>
<dbReference type="Pfam" id="PF01522">
    <property type="entry name" value="Polysacc_deac_1"/>
    <property type="match status" value="1"/>
</dbReference>
<evidence type="ECO:0000256" key="3">
    <source>
        <dbReference type="ARBA" id="ARBA00022475"/>
    </source>
</evidence>
<keyword evidence="16" id="KW-1185">Reference proteome</keyword>
<dbReference type="GO" id="GO:0071555">
    <property type="term" value="P:cell wall organization"/>
    <property type="evidence" value="ECO:0007669"/>
    <property type="project" value="UniProtKB-KW"/>
</dbReference>
<evidence type="ECO:0000256" key="13">
    <source>
        <dbReference type="ARBA" id="ARBA00048494"/>
    </source>
</evidence>
<dbReference type="EC" id="3.5.1.41" evidence="12"/>
<keyword evidence="8" id="KW-0170">Cobalt</keyword>
<dbReference type="EMBL" id="KV418068">
    <property type="protein sequence ID" value="KZP03450.1"/>
    <property type="molecule type" value="Genomic_DNA"/>
</dbReference>
<gene>
    <name evidence="15" type="ORF">FIBSPDRAFT_968987</name>
</gene>
<evidence type="ECO:0000256" key="10">
    <source>
        <dbReference type="ARBA" id="ARBA00023316"/>
    </source>
</evidence>
<dbReference type="STRING" id="436010.A0A167TZP8"/>
<comment type="catalytic activity">
    <reaction evidence="13">
        <text>[(1-&gt;4)-N-acetyl-beta-D-glucosaminyl](n) + n H2O = chitosan + n acetate</text>
        <dbReference type="Rhea" id="RHEA:10464"/>
        <dbReference type="Rhea" id="RHEA-COMP:9593"/>
        <dbReference type="Rhea" id="RHEA-COMP:9597"/>
        <dbReference type="ChEBI" id="CHEBI:15377"/>
        <dbReference type="ChEBI" id="CHEBI:17029"/>
        <dbReference type="ChEBI" id="CHEBI:30089"/>
        <dbReference type="ChEBI" id="CHEBI:57704"/>
        <dbReference type="EC" id="3.5.1.41"/>
    </reaction>
    <physiologicalReaction direction="left-to-right" evidence="13">
        <dbReference type="Rhea" id="RHEA:10465"/>
    </physiologicalReaction>
</comment>
<evidence type="ECO:0000313" key="15">
    <source>
        <dbReference type="EMBL" id="KZP03450.1"/>
    </source>
</evidence>
<protein>
    <recommendedName>
        <fullName evidence="12">chitin deacetylase</fullName>
        <ecNumber evidence="12">3.5.1.41</ecNumber>
    </recommendedName>
</protein>
<comment type="cofactor">
    <cofactor evidence="1">
        <name>Co(2+)</name>
        <dbReference type="ChEBI" id="CHEBI:48828"/>
    </cofactor>
</comment>
<evidence type="ECO:0000259" key="14">
    <source>
        <dbReference type="PROSITE" id="PS51677"/>
    </source>
</evidence>
<dbReference type="AlphaFoldDB" id="A0A167TZP8"/>
<evidence type="ECO:0000256" key="8">
    <source>
        <dbReference type="ARBA" id="ARBA00023285"/>
    </source>
</evidence>
<organism evidence="15 16">
    <name type="scientific">Athelia psychrophila</name>
    <dbReference type="NCBI Taxonomy" id="1759441"/>
    <lineage>
        <taxon>Eukaryota</taxon>
        <taxon>Fungi</taxon>
        <taxon>Dikarya</taxon>
        <taxon>Basidiomycota</taxon>
        <taxon>Agaricomycotina</taxon>
        <taxon>Agaricomycetes</taxon>
        <taxon>Agaricomycetidae</taxon>
        <taxon>Atheliales</taxon>
        <taxon>Atheliaceae</taxon>
        <taxon>Athelia</taxon>
    </lineage>
</organism>
<evidence type="ECO:0000256" key="11">
    <source>
        <dbReference type="ARBA" id="ARBA00023326"/>
    </source>
</evidence>
<keyword evidence="5" id="KW-0146">Chitin degradation</keyword>
<accession>A0A167TZP8</accession>